<dbReference type="InterPro" id="IPR040758">
    <property type="entry name" value="PrmC_N"/>
</dbReference>
<dbReference type="InterPro" id="IPR029063">
    <property type="entry name" value="SAM-dependent_MTases_sf"/>
</dbReference>
<dbReference type="EC" id="2.1.1.297" evidence="5"/>
<dbReference type="InterPro" id="IPR007848">
    <property type="entry name" value="Small_mtfrase_dom"/>
</dbReference>
<name>A0ABW8GMZ7_9PROT</name>
<evidence type="ECO:0000256" key="5">
    <source>
        <dbReference type="HAMAP-Rule" id="MF_02126"/>
    </source>
</evidence>
<evidence type="ECO:0000259" key="6">
    <source>
        <dbReference type="Pfam" id="PF05175"/>
    </source>
</evidence>
<feature type="binding site" evidence="5">
    <location>
        <position position="148"/>
    </location>
    <ligand>
        <name>S-adenosyl-L-methionine</name>
        <dbReference type="ChEBI" id="CHEBI:59789"/>
    </ligand>
</feature>
<feature type="binding site" evidence="5">
    <location>
        <begin position="125"/>
        <end position="129"/>
    </location>
    <ligand>
        <name>S-adenosyl-L-methionine</name>
        <dbReference type="ChEBI" id="CHEBI:59789"/>
    </ligand>
</feature>
<proteinExistence type="inferred from homology"/>
<evidence type="ECO:0000256" key="4">
    <source>
        <dbReference type="ARBA" id="ARBA00048391"/>
    </source>
</evidence>
<feature type="binding site" evidence="5">
    <location>
        <begin position="191"/>
        <end position="194"/>
    </location>
    <ligand>
        <name>substrate</name>
    </ligand>
</feature>
<dbReference type="RefSeq" id="WP_400882826.1">
    <property type="nucleotide sequence ID" value="NZ_JBIWXY010000002.1"/>
</dbReference>
<keyword evidence="9" id="KW-1185">Reference proteome</keyword>
<dbReference type="InterPro" id="IPR050320">
    <property type="entry name" value="N5-glutamine_MTase"/>
</dbReference>
<dbReference type="Pfam" id="PF17827">
    <property type="entry name" value="PrmC_N"/>
    <property type="match status" value="1"/>
</dbReference>
<feature type="domain" description="Methyltransferase small" evidence="6">
    <location>
        <begin position="110"/>
        <end position="198"/>
    </location>
</feature>
<dbReference type="InterPro" id="IPR002052">
    <property type="entry name" value="DNA_methylase_N6_adenine_CS"/>
</dbReference>
<comment type="function">
    <text evidence="5">Methylates the class 1 translation termination release factors RF1/PrfA and RF2/PrfB on the glutamine residue of the universally conserved GGQ motif.</text>
</comment>
<comment type="catalytic activity">
    <reaction evidence="4 5">
        <text>L-glutaminyl-[peptide chain release factor] + S-adenosyl-L-methionine = N(5)-methyl-L-glutaminyl-[peptide chain release factor] + S-adenosyl-L-homocysteine + H(+)</text>
        <dbReference type="Rhea" id="RHEA:42896"/>
        <dbReference type="Rhea" id="RHEA-COMP:10271"/>
        <dbReference type="Rhea" id="RHEA-COMP:10272"/>
        <dbReference type="ChEBI" id="CHEBI:15378"/>
        <dbReference type="ChEBI" id="CHEBI:30011"/>
        <dbReference type="ChEBI" id="CHEBI:57856"/>
        <dbReference type="ChEBI" id="CHEBI:59789"/>
        <dbReference type="ChEBI" id="CHEBI:61891"/>
        <dbReference type="EC" id="2.1.1.297"/>
    </reaction>
</comment>
<evidence type="ECO:0000313" key="8">
    <source>
        <dbReference type="EMBL" id="MFJ5446820.1"/>
    </source>
</evidence>
<feature type="domain" description="Release factor glutamine methyltransferase N-terminal" evidence="7">
    <location>
        <begin position="7"/>
        <end position="80"/>
    </location>
</feature>
<feature type="binding site" evidence="5">
    <location>
        <position position="176"/>
    </location>
    <ligand>
        <name>S-adenosyl-L-methionine</name>
        <dbReference type="ChEBI" id="CHEBI:59789"/>
    </ligand>
</feature>
<evidence type="ECO:0000313" key="9">
    <source>
        <dbReference type="Proteomes" id="UP001617669"/>
    </source>
</evidence>
<dbReference type="GO" id="GO:0032259">
    <property type="term" value="P:methylation"/>
    <property type="evidence" value="ECO:0007669"/>
    <property type="project" value="UniProtKB-KW"/>
</dbReference>
<dbReference type="PANTHER" id="PTHR18895:SF74">
    <property type="entry name" value="MTRF1L RELEASE FACTOR GLUTAMINE METHYLTRANSFERASE"/>
    <property type="match status" value="1"/>
</dbReference>
<evidence type="ECO:0000259" key="7">
    <source>
        <dbReference type="Pfam" id="PF17827"/>
    </source>
</evidence>
<dbReference type="NCBIfam" id="TIGR00536">
    <property type="entry name" value="hemK_fam"/>
    <property type="match status" value="1"/>
</dbReference>
<dbReference type="NCBIfam" id="TIGR03534">
    <property type="entry name" value="RF_mod_PrmC"/>
    <property type="match status" value="1"/>
</dbReference>
<dbReference type="InterPro" id="IPR004556">
    <property type="entry name" value="HemK-like"/>
</dbReference>
<dbReference type="Gene3D" id="1.10.8.10">
    <property type="entry name" value="DNA helicase RuvA subunit, C-terminal domain"/>
    <property type="match status" value="1"/>
</dbReference>
<dbReference type="Pfam" id="PF05175">
    <property type="entry name" value="MTS"/>
    <property type="match status" value="1"/>
</dbReference>
<reference evidence="8 9" key="1">
    <citation type="submission" date="2024-11" db="EMBL/GenBank/DDBJ databases">
        <authorList>
            <person name="Kaparullina E.N."/>
            <person name="Delegan Y.A."/>
            <person name="Doronina N.V."/>
        </authorList>
    </citation>
    <scope>NUCLEOTIDE SEQUENCE [LARGE SCALE GENOMIC DNA]</scope>
    <source>
        <strain evidence="8 9">7sh_L</strain>
    </source>
</reference>
<sequence length="286" mass="31468">MAKLKNLMACAANRLQEAGGLELAEVRIEIRALMQHCLGDVNHAWLIAHGDDVVTDELRLLFETLLARRIQGEPIAHILGRREFYGREFLVTHDTLIPRPDTEILVETALERIPADQSCNILDLGTGTGAIGITLALERPLANVTVLDYSEAALAVAKENAQQLSAHNVTALHSDWFSSVHNQRFDIIVSNPPYIETADPHLQQGDLRFEPMSALASGADGLDDIRKIVANAPDYLRAKGWLIIEHGYNQGSAVRSIFSTHRFTAIHTVQDLAGHERVTLGQVTAP</sequence>
<dbReference type="InterPro" id="IPR019874">
    <property type="entry name" value="RF_methyltr_PrmC"/>
</dbReference>
<keyword evidence="1 5" id="KW-0489">Methyltransferase</keyword>
<accession>A0ABW8GMZ7</accession>
<keyword evidence="3 5" id="KW-0949">S-adenosyl-L-methionine</keyword>
<evidence type="ECO:0000256" key="2">
    <source>
        <dbReference type="ARBA" id="ARBA00022679"/>
    </source>
</evidence>
<dbReference type="PANTHER" id="PTHR18895">
    <property type="entry name" value="HEMK METHYLTRANSFERASE"/>
    <property type="match status" value="1"/>
</dbReference>
<feature type="binding site" evidence="5">
    <location>
        <position position="191"/>
    </location>
    <ligand>
        <name>S-adenosyl-L-methionine</name>
        <dbReference type="ChEBI" id="CHEBI:59789"/>
    </ligand>
</feature>
<dbReference type="GO" id="GO:0102559">
    <property type="term" value="F:peptide chain release factor N(5)-glutamine methyltransferase activity"/>
    <property type="evidence" value="ECO:0007669"/>
    <property type="project" value="UniProtKB-EC"/>
</dbReference>
<evidence type="ECO:0000256" key="3">
    <source>
        <dbReference type="ARBA" id="ARBA00022691"/>
    </source>
</evidence>
<evidence type="ECO:0000256" key="1">
    <source>
        <dbReference type="ARBA" id="ARBA00022603"/>
    </source>
</evidence>
<comment type="similarity">
    <text evidence="5">Belongs to the protein N5-glutamine methyltransferase family. PrmC subfamily.</text>
</comment>
<dbReference type="EMBL" id="JBIWXY010000002">
    <property type="protein sequence ID" value="MFJ5446820.1"/>
    <property type="molecule type" value="Genomic_DNA"/>
</dbReference>
<dbReference type="CDD" id="cd02440">
    <property type="entry name" value="AdoMet_MTases"/>
    <property type="match status" value="1"/>
</dbReference>
<keyword evidence="2 5" id="KW-0808">Transferase</keyword>
<gene>
    <name evidence="5 8" type="primary">prmC</name>
    <name evidence="8" type="ORF">ACIKP9_11320</name>
</gene>
<dbReference type="SUPFAM" id="SSF53335">
    <property type="entry name" value="S-adenosyl-L-methionine-dependent methyltransferases"/>
    <property type="match status" value="1"/>
</dbReference>
<dbReference type="Gene3D" id="3.40.50.150">
    <property type="entry name" value="Vaccinia Virus protein VP39"/>
    <property type="match status" value="1"/>
</dbReference>
<protein>
    <recommendedName>
        <fullName evidence="5">Release factor glutamine methyltransferase</fullName>
        <shortName evidence="5">RF MTase</shortName>
        <ecNumber evidence="5">2.1.1.297</ecNumber>
    </recommendedName>
    <alternativeName>
        <fullName evidence="5">N5-glutamine methyltransferase PrmC</fullName>
    </alternativeName>
    <alternativeName>
        <fullName evidence="5">Protein-(glutamine-N5) MTase PrmC</fullName>
    </alternativeName>
    <alternativeName>
        <fullName evidence="5">Protein-glutamine N-methyltransferase PrmC</fullName>
    </alternativeName>
</protein>
<organism evidence="8 9">
    <name type="scientific">Methylobacillus methanolivorans</name>
    <dbReference type="NCBI Taxonomy" id="1848927"/>
    <lineage>
        <taxon>Bacteria</taxon>
        <taxon>Pseudomonadati</taxon>
        <taxon>Pseudomonadota</taxon>
        <taxon>Betaproteobacteria</taxon>
        <taxon>Nitrosomonadales</taxon>
        <taxon>Methylophilaceae</taxon>
        <taxon>Methylobacillus</taxon>
    </lineage>
</organism>
<dbReference type="PROSITE" id="PS00092">
    <property type="entry name" value="N6_MTASE"/>
    <property type="match status" value="1"/>
</dbReference>
<dbReference type="HAMAP" id="MF_02126">
    <property type="entry name" value="RF_methyltr_PrmC"/>
    <property type="match status" value="1"/>
</dbReference>
<comment type="caution">
    <text evidence="8">The sequence shown here is derived from an EMBL/GenBank/DDBJ whole genome shotgun (WGS) entry which is preliminary data.</text>
</comment>
<dbReference type="Proteomes" id="UP001617669">
    <property type="component" value="Unassembled WGS sequence"/>
</dbReference>